<dbReference type="CDD" id="cd00293">
    <property type="entry name" value="USP-like"/>
    <property type="match status" value="1"/>
</dbReference>
<evidence type="ECO:0000313" key="4">
    <source>
        <dbReference type="Proteomes" id="UP001227126"/>
    </source>
</evidence>
<comment type="caution">
    <text evidence="3">The sequence shown here is derived from an EMBL/GenBank/DDBJ whole genome shotgun (WGS) entry which is preliminary data.</text>
</comment>
<name>A0ABT7FEE6_9RHOB</name>
<dbReference type="Pfam" id="PF00582">
    <property type="entry name" value="Usp"/>
    <property type="match status" value="1"/>
</dbReference>
<organism evidence="3 4">
    <name type="scientific">Sedimentitalea xiamensis</name>
    <dbReference type="NCBI Taxonomy" id="3050037"/>
    <lineage>
        <taxon>Bacteria</taxon>
        <taxon>Pseudomonadati</taxon>
        <taxon>Pseudomonadota</taxon>
        <taxon>Alphaproteobacteria</taxon>
        <taxon>Rhodobacterales</taxon>
        <taxon>Paracoccaceae</taxon>
        <taxon>Sedimentitalea</taxon>
    </lineage>
</organism>
<dbReference type="SUPFAM" id="SSF52402">
    <property type="entry name" value="Adenine nucleotide alpha hydrolases-like"/>
    <property type="match status" value="1"/>
</dbReference>
<proteinExistence type="inferred from homology"/>
<dbReference type="RefSeq" id="WP_284485435.1">
    <property type="nucleotide sequence ID" value="NZ_JASNJE010000010.1"/>
</dbReference>
<gene>
    <name evidence="3" type="ORF">QO034_10255</name>
</gene>
<feature type="domain" description="UspA" evidence="2">
    <location>
        <begin position="160"/>
        <end position="282"/>
    </location>
</feature>
<dbReference type="PANTHER" id="PTHR46268:SF15">
    <property type="entry name" value="UNIVERSAL STRESS PROTEIN HP_0031"/>
    <property type="match status" value="1"/>
</dbReference>
<dbReference type="PRINTS" id="PR01438">
    <property type="entry name" value="UNVRSLSTRESS"/>
</dbReference>
<dbReference type="InterPro" id="IPR006016">
    <property type="entry name" value="UspA"/>
</dbReference>
<dbReference type="EMBL" id="JASNJE010000010">
    <property type="protein sequence ID" value="MDK3073493.1"/>
    <property type="molecule type" value="Genomic_DNA"/>
</dbReference>
<protein>
    <submittedName>
        <fullName evidence="3">Universal stress protein</fullName>
    </submittedName>
</protein>
<dbReference type="InterPro" id="IPR006015">
    <property type="entry name" value="Universal_stress_UspA"/>
</dbReference>
<reference evidence="3 4" key="1">
    <citation type="submission" date="2023-05" db="EMBL/GenBank/DDBJ databases">
        <title>Sedimentitalea sp. nov. JM2-8.</title>
        <authorList>
            <person name="Huang J."/>
        </authorList>
    </citation>
    <scope>NUCLEOTIDE SEQUENCE [LARGE SCALE GENOMIC DNA]</scope>
    <source>
        <strain evidence="3 4">JM2-8</strain>
    </source>
</reference>
<dbReference type="Gene3D" id="3.40.50.12370">
    <property type="match status" value="1"/>
</dbReference>
<sequence length="284" mass="29943">MDTKTALVVVDADCSEQKIRSLLSGLGPDGLHVSLVVASLTPTIPAMTYAEATYGAVVFPEDWQDRFKQESQSIAEIANGLEKVLQDMGLSGEVATVFRDAPTLEFDLAAHAAVSDIAFLCPNLVQSKAVQRSAVHAILFDSPIGCICNSRDMAATLAARRVLVAWDGSVSSARAVHQALPILKAAGSVTVALFDPVETDQRAGETPGAEVAAWLSRRGVAVEVAQLPTGGKPVADCITAQAGQMGADLVVMGAYGHSRFRQMMFGGTTQTMITQTDLTVLFAH</sequence>
<dbReference type="PANTHER" id="PTHR46268">
    <property type="entry name" value="STRESS RESPONSE PROTEIN NHAX"/>
    <property type="match status" value="1"/>
</dbReference>
<keyword evidence="4" id="KW-1185">Reference proteome</keyword>
<comment type="similarity">
    <text evidence="1">Belongs to the universal stress protein A family.</text>
</comment>
<accession>A0ABT7FEE6</accession>
<dbReference type="Proteomes" id="UP001227126">
    <property type="component" value="Unassembled WGS sequence"/>
</dbReference>
<evidence type="ECO:0000256" key="1">
    <source>
        <dbReference type="ARBA" id="ARBA00008791"/>
    </source>
</evidence>
<evidence type="ECO:0000313" key="3">
    <source>
        <dbReference type="EMBL" id="MDK3073493.1"/>
    </source>
</evidence>
<evidence type="ECO:0000259" key="2">
    <source>
        <dbReference type="Pfam" id="PF00582"/>
    </source>
</evidence>